<evidence type="ECO:0000256" key="1">
    <source>
        <dbReference type="SAM" id="Phobius"/>
    </source>
</evidence>
<dbReference type="EMBL" id="AUPL01007095">
    <property type="protein sequence ID" value="ESL05266.1"/>
    <property type="molecule type" value="Genomic_DNA"/>
</dbReference>
<feature type="transmembrane region" description="Helical" evidence="1">
    <location>
        <begin position="303"/>
        <end position="320"/>
    </location>
</feature>
<sequence length="321" mass="35459">MLYLWVTDNNRTFQVGPISVDTAVEVTSDNALLHSNDALYLLQVNGDYTESRLFFTSLPEELKTIASVVETWEKLDASLSKSSVPTAGLVGFLSDASGDETWNDAYRCVDATVTSATKVKDGFKFTGSKSYAMWPVNMRKYYNVHGFVNYAFTLVAKVTIHEVPKESAPLLGAALGRKKNSQFVGLSYTTDKQWGTVFNGITTTRSEITWEAGKEYEVALMLQGNEGSVYVDGVLVGSSDTLPTEARRHQITYFYFGGGEDGSVTVRNVFLYNCRISEEELKEVDDFDASEKYPVDSSTRADVFGALIVLLLGLWGFVALC</sequence>
<dbReference type="InterPro" id="IPR036278">
    <property type="entry name" value="Sialidase_sf"/>
</dbReference>
<dbReference type="Gene3D" id="2.120.10.10">
    <property type="match status" value="1"/>
</dbReference>
<evidence type="ECO:0000313" key="4">
    <source>
        <dbReference type="Proteomes" id="UP000031737"/>
    </source>
</evidence>
<name>A0A061ITW1_TRYRA</name>
<accession>A0A061ITW1</accession>
<dbReference type="Proteomes" id="UP000031737">
    <property type="component" value="Unassembled WGS sequence"/>
</dbReference>
<feature type="domain" description="Trans-sialidase C-terminal" evidence="2">
    <location>
        <begin position="85"/>
        <end position="278"/>
    </location>
</feature>
<dbReference type="PRINTS" id="PR01803">
    <property type="entry name" value="TCSIALIDASE"/>
</dbReference>
<dbReference type="SUPFAM" id="SSF50939">
    <property type="entry name" value="Sialidases"/>
    <property type="match status" value="1"/>
</dbReference>
<dbReference type="InterPro" id="IPR013320">
    <property type="entry name" value="ConA-like_dom_sf"/>
</dbReference>
<keyword evidence="1" id="KW-1133">Transmembrane helix</keyword>
<evidence type="ECO:0000259" key="2">
    <source>
        <dbReference type="Pfam" id="PF22925"/>
    </source>
</evidence>
<evidence type="ECO:0000313" key="3">
    <source>
        <dbReference type="EMBL" id="ESL05266.1"/>
    </source>
</evidence>
<reference evidence="3 4" key="1">
    <citation type="submission" date="2013-07" db="EMBL/GenBank/DDBJ databases">
        <authorList>
            <person name="Stoco P.H."/>
            <person name="Wagner G."/>
            <person name="Gerber A."/>
            <person name="Zaha A."/>
            <person name="Thompson C."/>
            <person name="Bartholomeu D.C."/>
            <person name="Luckemeyer D.D."/>
            <person name="Bahia D."/>
            <person name="Loreto E."/>
            <person name="Prestes E.B."/>
            <person name="Lima F.M."/>
            <person name="Rodrigues-Luiz G."/>
            <person name="Vallejo G.A."/>
            <person name="Filho J.F."/>
            <person name="Monteiro K.M."/>
            <person name="Tyler K.M."/>
            <person name="de Almeida L.G."/>
            <person name="Ortiz M.F."/>
            <person name="Siervo M.A."/>
            <person name="de Moraes M.H."/>
            <person name="Cunha O.L."/>
            <person name="Mendonca-Neto R."/>
            <person name="Silva R."/>
            <person name="Teixeira S.M."/>
            <person name="Murta S.M."/>
            <person name="Sincero T.C."/>
            <person name="Mendes T.A."/>
            <person name="Urmenyi T.P."/>
            <person name="Silva V.G."/>
            <person name="da Rocha W.D."/>
            <person name="Andersson B."/>
            <person name="Romanha A.J."/>
            <person name="Steindel M."/>
            <person name="de Vasconcelos A.T."/>
            <person name="Grisard E.C."/>
        </authorList>
    </citation>
    <scope>NUCLEOTIDE SEQUENCE [LARGE SCALE GENOMIC DNA]</scope>
    <source>
        <strain evidence="3 4">SC58</strain>
    </source>
</reference>
<dbReference type="GO" id="GO:0004308">
    <property type="term" value="F:exo-alpha-sialidase activity"/>
    <property type="evidence" value="ECO:0007669"/>
    <property type="project" value="InterPro"/>
</dbReference>
<dbReference type="SUPFAM" id="SSF49899">
    <property type="entry name" value="Concanavalin A-like lectins/glucanases"/>
    <property type="match status" value="1"/>
</dbReference>
<gene>
    <name evidence="3" type="ORF">TRSC58_07095</name>
</gene>
<dbReference type="OrthoDB" id="251559at2759"/>
<organism evidence="3 4">
    <name type="scientific">Trypanosoma rangeli SC58</name>
    <dbReference type="NCBI Taxonomy" id="429131"/>
    <lineage>
        <taxon>Eukaryota</taxon>
        <taxon>Discoba</taxon>
        <taxon>Euglenozoa</taxon>
        <taxon>Kinetoplastea</taxon>
        <taxon>Metakinetoplastina</taxon>
        <taxon>Trypanosomatida</taxon>
        <taxon>Trypanosomatidae</taxon>
        <taxon>Trypanosoma</taxon>
        <taxon>Herpetosoma</taxon>
    </lineage>
</organism>
<keyword evidence="1" id="KW-0472">Membrane</keyword>
<dbReference type="VEuPathDB" id="TriTrypDB:TRSC58_07095"/>
<proteinExistence type="predicted"/>
<protein>
    <recommendedName>
        <fullName evidence="2">Trans-sialidase C-terminal domain-containing protein</fullName>
    </recommendedName>
</protein>
<dbReference type="InterPro" id="IPR008377">
    <property type="entry name" value="Sialidase_trypan"/>
</dbReference>
<keyword evidence="1" id="KW-0812">Transmembrane</keyword>
<dbReference type="InterPro" id="IPR055239">
    <property type="entry name" value="TS_C"/>
</dbReference>
<dbReference type="Gene3D" id="2.60.120.200">
    <property type="match status" value="1"/>
</dbReference>
<keyword evidence="4" id="KW-1185">Reference proteome</keyword>
<dbReference type="AlphaFoldDB" id="A0A061ITW1"/>
<dbReference type="Pfam" id="PF22925">
    <property type="entry name" value="TS_C"/>
    <property type="match status" value="1"/>
</dbReference>
<comment type="caution">
    <text evidence="3">The sequence shown here is derived from an EMBL/GenBank/DDBJ whole genome shotgun (WGS) entry which is preliminary data.</text>
</comment>